<name>A0AAN8MVN3_9PEZI</name>
<dbReference type="Pfam" id="PF13561">
    <property type="entry name" value="adh_short_C2"/>
    <property type="match status" value="1"/>
</dbReference>
<dbReference type="GO" id="GO:0016616">
    <property type="term" value="F:oxidoreductase activity, acting on the CH-OH group of donors, NAD or NADP as acceptor"/>
    <property type="evidence" value="ECO:0007669"/>
    <property type="project" value="UniProtKB-ARBA"/>
</dbReference>
<dbReference type="PANTHER" id="PTHR43008">
    <property type="entry name" value="BENZIL REDUCTASE"/>
    <property type="match status" value="1"/>
</dbReference>
<proteinExistence type="inferred from homology"/>
<dbReference type="SUPFAM" id="SSF51735">
    <property type="entry name" value="NAD(P)-binding Rossmann-fold domains"/>
    <property type="match status" value="1"/>
</dbReference>
<evidence type="ECO:0000256" key="3">
    <source>
        <dbReference type="ARBA" id="ARBA00023002"/>
    </source>
</evidence>
<keyword evidence="5" id="KW-1185">Reference proteome</keyword>
<protein>
    <submittedName>
        <fullName evidence="4">Uncharacterized protein</fullName>
    </submittedName>
</protein>
<keyword evidence="2" id="KW-0521">NADP</keyword>
<dbReference type="EMBL" id="JAVHNR010000006">
    <property type="protein sequence ID" value="KAK6339796.1"/>
    <property type="molecule type" value="Genomic_DNA"/>
</dbReference>
<dbReference type="AlphaFoldDB" id="A0AAN8MVN3"/>
<gene>
    <name evidence="4" type="ORF">TWF718_009189</name>
</gene>
<evidence type="ECO:0000313" key="5">
    <source>
        <dbReference type="Proteomes" id="UP001313282"/>
    </source>
</evidence>
<dbReference type="PANTHER" id="PTHR43008:SF13">
    <property type="entry name" value="L-XYLULOSE REDUCTASE-RELATED"/>
    <property type="match status" value="1"/>
</dbReference>
<dbReference type="Proteomes" id="UP001313282">
    <property type="component" value="Unassembled WGS sequence"/>
</dbReference>
<reference evidence="4 5" key="1">
    <citation type="submission" date="2019-10" db="EMBL/GenBank/DDBJ databases">
        <authorList>
            <person name="Palmer J.M."/>
        </authorList>
    </citation>
    <scope>NUCLEOTIDE SEQUENCE [LARGE SCALE GENOMIC DNA]</scope>
    <source>
        <strain evidence="4 5">TWF718</strain>
    </source>
</reference>
<organism evidence="4 5">
    <name type="scientific">Orbilia javanica</name>
    <dbReference type="NCBI Taxonomy" id="47235"/>
    <lineage>
        <taxon>Eukaryota</taxon>
        <taxon>Fungi</taxon>
        <taxon>Dikarya</taxon>
        <taxon>Ascomycota</taxon>
        <taxon>Pezizomycotina</taxon>
        <taxon>Orbiliomycetes</taxon>
        <taxon>Orbiliales</taxon>
        <taxon>Orbiliaceae</taxon>
        <taxon>Orbilia</taxon>
    </lineage>
</organism>
<dbReference type="InterPro" id="IPR020904">
    <property type="entry name" value="Sc_DH/Rdtase_CS"/>
</dbReference>
<dbReference type="GO" id="GO:0050664">
    <property type="term" value="F:oxidoreductase activity, acting on NAD(P)H, oxygen as acceptor"/>
    <property type="evidence" value="ECO:0007669"/>
    <property type="project" value="TreeGrafter"/>
</dbReference>
<dbReference type="PROSITE" id="PS00061">
    <property type="entry name" value="ADH_SHORT"/>
    <property type="match status" value="1"/>
</dbReference>
<dbReference type="PRINTS" id="PR00081">
    <property type="entry name" value="GDHRDH"/>
</dbReference>
<comment type="similarity">
    <text evidence="1">Belongs to the short-chain dehydrogenases/reductases (SDR) family.</text>
</comment>
<dbReference type="InterPro" id="IPR002347">
    <property type="entry name" value="SDR_fam"/>
</dbReference>
<evidence type="ECO:0000256" key="1">
    <source>
        <dbReference type="ARBA" id="ARBA00006484"/>
    </source>
</evidence>
<dbReference type="Gene3D" id="3.40.50.720">
    <property type="entry name" value="NAD(P)-binding Rossmann-like Domain"/>
    <property type="match status" value="1"/>
</dbReference>
<keyword evidence="3" id="KW-0560">Oxidoreductase</keyword>
<dbReference type="InterPro" id="IPR036291">
    <property type="entry name" value="NAD(P)-bd_dom_sf"/>
</dbReference>
<evidence type="ECO:0000313" key="4">
    <source>
        <dbReference type="EMBL" id="KAK6339796.1"/>
    </source>
</evidence>
<accession>A0AAN8MVN3</accession>
<comment type="caution">
    <text evidence="4">The sequence shown here is derived from an EMBL/GenBank/DDBJ whole genome shotgun (WGS) entry which is preliminary data.</text>
</comment>
<sequence length="166" mass="17908">MLTGSTAEFKEIMEVNLMGTLYGAKAAGKYFKHQKETGTTWDGRKLENFHSGSFIVTSSMASKIILGPQATSPYCVSKAAVSHLVKGLAVEFVKFARVNAVCPGYCTTELLDGVPSELRDRWAQVTPMGREGSVHEMKGVFTYLASDASTYTTGSDILVDGGYTCV</sequence>
<evidence type="ECO:0000256" key="2">
    <source>
        <dbReference type="ARBA" id="ARBA00022857"/>
    </source>
</evidence>